<evidence type="ECO:0000313" key="4">
    <source>
        <dbReference type="WBParaSite" id="ALUE_0001791801-mRNA-1"/>
    </source>
</evidence>
<keyword evidence="2" id="KW-0812">Transmembrane</keyword>
<feature type="transmembrane region" description="Helical" evidence="2">
    <location>
        <begin position="66"/>
        <end position="88"/>
    </location>
</feature>
<dbReference type="WBParaSite" id="ALUE_0001791801-mRNA-1">
    <property type="protein sequence ID" value="ALUE_0001791801-mRNA-1"/>
    <property type="gene ID" value="ALUE_0001791801"/>
</dbReference>
<protein>
    <submittedName>
        <fullName evidence="4">Uncharacterized protein</fullName>
    </submittedName>
</protein>
<feature type="region of interest" description="Disordered" evidence="1">
    <location>
        <begin position="104"/>
        <end position="123"/>
    </location>
</feature>
<keyword evidence="2" id="KW-1133">Transmembrane helix</keyword>
<name>A0A0M3IHL2_ASCLU</name>
<dbReference type="AlphaFoldDB" id="A0A0M3IHL2"/>
<dbReference type="Proteomes" id="UP000036681">
    <property type="component" value="Unplaced"/>
</dbReference>
<keyword evidence="3" id="KW-1185">Reference proteome</keyword>
<reference evidence="4" key="1">
    <citation type="submission" date="2017-02" db="UniProtKB">
        <authorList>
            <consortium name="WormBaseParasite"/>
        </authorList>
    </citation>
    <scope>IDENTIFICATION</scope>
</reference>
<feature type="region of interest" description="Disordered" evidence="1">
    <location>
        <begin position="145"/>
        <end position="188"/>
    </location>
</feature>
<organism evidence="3 4">
    <name type="scientific">Ascaris lumbricoides</name>
    <name type="common">Giant roundworm</name>
    <dbReference type="NCBI Taxonomy" id="6252"/>
    <lineage>
        <taxon>Eukaryota</taxon>
        <taxon>Metazoa</taxon>
        <taxon>Ecdysozoa</taxon>
        <taxon>Nematoda</taxon>
        <taxon>Chromadorea</taxon>
        <taxon>Rhabditida</taxon>
        <taxon>Spirurina</taxon>
        <taxon>Ascaridomorpha</taxon>
        <taxon>Ascaridoidea</taxon>
        <taxon>Ascarididae</taxon>
        <taxon>Ascaris</taxon>
    </lineage>
</organism>
<sequence>MFAYSAITSASDYASTSNLNDSTTENNVSYIDELYPEGGNEMTVTTTDSFLTCIGCHRGTDLAQSFVLYFAPTVIVLALIMCITRLLFTFCAFRRQEMASAVQSSSSATRHHGSHTHTRSDDLSGSIRYHIRGSFAHIFMQSPPPTYEQAQKHSAPFESPNDPAPPAYAYENPINIRDEHPPTTSNTSTINVADIQQSTNVCNQTSTRNVSDDGTQTNRFAPPTIS</sequence>
<accession>A0A0M3IHL2</accession>
<evidence type="ECO:0000256" key="2">
    <source>
        <dbReference type="SAM" id="Phobius"/>
    </source>
</evidence>
<feature type="compositionally biased region" description="Polar residues" evidence="1">
    <location>
        <begin position="204"/>
        <end position="219"/>
    </location>
</feature>
<evidence type="ECO:0000256" key="1">
    <source>
        <dbReference type="SAM" id="MobiDB-lite"/>
    </source>
</evidence>
<proteinExistence type="predicted"/>
<feature type="region of interest" description="Disordered" evidence="1">
    <location>
        <begin position="204"/>
        <end position="226"/>
    </location>
</feature>
<keyword evidence="2" id="KW-0472">Membrane</keyword>
<evidence type="ECO:0000313" key="3">
    <source>
        <dbReference type="Proteomes" id="UP000036681"/>
    </source>
</evidence>